<evidence type="ECO:0000259" key="1">
    <source>
        <dbReference type="Pfam" id="PF08751"/>
    </source>
</evidence>
<dbReference type="AlphaFoldDB" id="A0A225DCZ8"/>
<proteinExistence type="predicted"/>
<protein>
    <submittedName>
        <fullName evidence="2">IncW plasmid conjugative relaxase protein TrwC (TraI)</fullName>
    </submittedName>
</protein>
<evidence type="ECO:0000313" key="3">
    <source>
        <dbReference type="Proteomes" id="UP000214646"/>
    </source>
</evidence>
<sequence length="91" mass="10054">MIEGQEQTAHWHGKGAALLGLEGTVAKEDFERLCDNLHPKSGLQLTAKHLENRRVGYDLLSVSQKASPSSTPLVKTIVYQMNSVVRCRHDG</sequence>
<reference evidence="3" key="1">
    <citation type="submission" date="2017-06" db="EMBL/GenBank/DDBJ databases">
        <title>Genome analysis of Fimbriiglobus ruber SP5, the first member of the order Planctomycetales with confirmed chitinolytic capability.</title>
        <authorList>
            <person name="Ravin N.V."/>
            <person name="Rakitin A.L."/>
            <person name="Ivanova A.A."/>
            <person name="Beletsky A.V."/>
            <person name="Kulichevskaya I.S."/>
            <person name="Mardanov A.V."/>
            <person name="Dedysh S.N."/>
        </authorList>
    </citation>
    <scope>NUCLEOTIDE SEQUENCE [LARGE SCALE GENOMIC DNA]</scope>
    <source>
        <strain evidence="3">SP5</strain>
    </source>
</reference>
<dbReference type="Pfam" id="PF08751">
    <property type="entry name" value="TrwC"/>
    <property type="match status" value="1"/>
</dbReference>
<feature type="domain" description="TrwC relaxase" evidence="1">
    <location>
        <begin position="4"/>
        <end position="60"/>
    </location>
</feature>
<organism evidence="2 3">
    <name type="scientific">Fimbriiglobus ruber</name>
    <dbReference type="NCBI Taxonomy" id="1908690"/>
    <lineage>
        <taxon>Bacteria</taxon>
        <taxon>Pseudomonadati</taxon>
        <taxon>Planctomycetota</taxon>
        <taxon>Planctomycetia</taxon>
        <taxon>Gemmatales</taxon>
        <taxon>Gemmataceae</taxon>
        <taxon>Fimbriiglobus</taxon>
    </lineage>
</organism>
<dbReference type="EMBL" id="NIDE01000019">
    <property type="protein sequence ID" value="OWK35196.1"/>
    <property type="molecule type" value="Genomic_DNA"/>
</dbReference>
<gene>
    <name evidence="2" type="ORF">FRUB_10038</name>
</gene>
<comment type="caution">
    <text evidence="2">The sequence shown here is derived from an EMBL/GenBank/DDBJ whole genome shotgun (WGS) entry which is preliminary data.</text>
</comment>
<keyword evidence="3" id="KW-1185">Reference proteome</keyword>
<accession>A0A225DCZ8</accession>
<evidence type="ECO:0000313" key="2">
    <source>
        <dbReference type="EMBL" id="OWK35196.1"/>
    </source>
</evidence>
<dbReference type="Proteomes" id="UP000214646">
    <property type="component" value="Unassembled WGS sequence"/>
</dbReference>
<dbReference type="InterPro" id="IPR014862">
    <property type="entry name" value="TrwC"/>
</dbReference>
<name>A0A225DCZ8_9BACT</name>
<dbReference type="SUPFAM" id="SSF55464">
    <property type="entry name" value="Origin of replication-binding domain, RBD-like"/>
    <property type="match status" value="1"/>
</dbReference>